<gene>
    <name evidence="2" type="ORF">CKO45_11895</name>
</gene>
<evidence type="ECO:0008006" key="4">
    <source>
        <dbReference type="Google" id="ProtNLM"/>
    </source>
</evidence>
<dbReference type="CDD" id="cd07040">
    <property type="entry name" value="HP"/>
    <property type="match status" value="1"/>
</dbReference>
<dbReference type="Pfam" id="PF00300">
    <property type="entry name" value="His_Phos_1"/>
    <property type="match status" value="1"/>
</dbReference>
<dbReference type="Proteomes" id="UP000697995">
    <property type="component" value="Unassembled WGS sequence"/>
</dbReference>
<comment type="caution">
    <text evidence="2">The sequence shown here is derived from an EMBL/GenBank/DDBJ whole genome shotgun (WGS) entry which is preliminary data.</text>
</comment>
<evidence type="ECO:0000256" key="1">
    <source>
        <dbReference type="SAM" id="SignalP"/>
    </source>
</evidence>
<dbReference type="InterPro" id="IPR029033">
    <property type="entry name" value="His_PPase_superfam"/>
</dbReference>
<dbReference type="RefSeq" id="WP_133219033.1">
    <property type="nucleotide sequence ID" value="NZ_SMOA01000026.1"/>
</dbReference>
<evidence type="ECO:0000313" key="3">
    <source>
        <dbReference type="Proteomes" id="UP000697995"/>
    </source>
</evidence>
<accession>A0ABS1CXA4</accession>
<name>A0ABS1CXA4_9PROT</name>
<dbReference type="SMART" id="SM00855">
    <property type="entry name" value="PGAM"/>
    <property type="match status" value="1"/>
</dbReference>
<evidence type="ECO:0000313" key="2">
    <source>
        <dbReference type="EMBL" id="MBK1658936.1"/>
    </source>
</evidence>
<proteinExistence type="predicted"/>
<reference evidence="2 3" key="1">
    <citation type="journal article" date="2020" name="Microorganisms">
        <title>Osmotic Adaptation and Compatible Solute Biosynthesis of Phototrophic Bacteria as Revealed from Genome Analyses.</title>
        <authorList>
            <person name="Imhoff J.F."/>
            <person name="Rahn T."/>
            <person name="Kunzel S."/>
            <person name="Keller A."/>
            <person name="Neulinger S.C."/>
        </authorList>
    </citation>
    <scope>NUCLEOTIDE SEQUENCE [LARGE SCALE GENOMIC DNA]</scope>
    <source>
        <strain evidence="2 3">DSM 15382</strain>
    </source>
</reference>
<protein>
    <recommendedName>
        <fullName evidence="4">Histidine phosphatase family protein</fullName>
    </recommendedName>
</protein>
<dbReference type="EMBL" id="NRSG01000074">
    <property type="protein sequence ID" value="MBK1658936.1"/>
    <property type="molecule type" value="Genomic_DNA"/>
</dbReference>
<keyword evidence="1" id="KW-0732">Signal</keyword>
<keyword evidence="3" id="KW-1185">Reference proteome</keyword>
<dbReference type="InterPro" id="IPR013078">
    <property type="entry name" value="His_Pase_superF_clade-1"/>
</dbReference>
<sequence>MARGQIGAMRNRILPGLLLALLALPAAASPADWLQALRAGGLVVFLRHAETGPPHPDQGQAVLGDCATQRNLTEAGRAQARAIGEAMRALAVPVGRVLASPYCRTLETAALAFGDGAPEMALALPRHVDAAAHRAMGQALRDLIARAAPASEAGNLILVGHSYHLIAAGGPPPEPQGAAAILHPDGEGGFRTLALLPPQAWADLARMAARPDRHAAVADGSPAGAALRGAGAAAGAAPDRTGLAAFR</sequence>
<organism evidence="2 3">
    <name type="scientific">Paracraurococcus ruber</name>
    <dbReference type="NCBI Taxonomy" id="77675"/>
    <lineage>
        <taxon>Bacteria</taxon>
        <taxon>Pseudomonadati</taxon>
        <taxon>Pseudomonadota</taxon>
        <taxon>Alphaproteobacteria</taxon>
        <taxon>Acetobacterales</taxon>
        <taxon>Roseomonadaceae</taxon>
        <taxon>Paracraurococcus</taxon>
    </lineage>
</organism>
<feature type="signal peptide" evidence="1">
    <location>
        <begin position="1"/>
        <end position="28"/>
    </location>
</feature>
<dbReference type="SUPFAM" id="SSF53254">
    <property type="entry name" value="Phosphoglycerate mutase-like"/>
    <property type="match status" value="1"/>
</dbReference>
<feature type="chain" id="PRO_5047367523" description="Histidine phosphatase family protein" evidence="1">
    <location>
        <begin position="29"/>
        <end position="247"/>
    </location>
</feature>
<dbReference type="Gene3D" id="3.40.50.1240">
    <property type="entry name" value="Phosphoglycerate mutase-like"/>
    <property type="match status" value="1"/>
</dbReference>